<evidence type="ECO:0000256" key="1">
    <source>
        <dbReference type="SAM" id="SignalP"/>
    </source>
</evidence>
<dbReference type="Proteomes" id="UP001480955">
    <property type="component" value="Unassembled WGS sequence"/>
</dbReference>
<dbReference type="EMBL" id="JBELQE010000092">
    <property type="protein sequence ID" value="MER2251890.1"/>
    <property type="molecule type" value="Genomic_DNA"/>
</dbReference>
<evidence type="ECO:0000313" key="3">
    <source>
        <dbReference type="EMBL" id="MER2251890.1"/>
    </source>
</evidence>
<feature type="chain" id="PRO_5045924466" evidence="1">
    <location>
        <begin position="28"/>
        <end position="143"/>
    </location>
</feature>
<accession>A0ABV1QRD9</accession>
<comment type="caution">
    <text evidence="3">The sequence shown here is derived from an EMBL/GenBank/DDBJ whole genome shotgun (WGS) entry which is preliminary data.</text>
</comment>
<organism evidence="3 4">
    <name type="scientific">Methylorubrum podarium</name>
    <dbReference type="NCBI Taxonomy" id="200476"/>
    <lineage>
        <taxon>Bacteria</taxon>
        <taxon>Pseudomonadati</taxon>
        <taxon>Pseudomonadota</taxon>
        <taxon>Alphaproteobacteria</taxon>
        <taxon>Hyphomicrobiales</taxon>
        <taxon>Methylobacteriaceae</taxon>
        <taxon>Methylorubrum</taxon>
    </lineage>
</organism>
<feature type="signal peptide" evidence="1">
    <location>
        <begin position="1"/>
        <end position="27"/>
    </location>
</feature>
<keyword evidence="4" id="KW-1185">Reference proteome</keyword>
<gene>
    <name evidence="3" type="ORF">ABS772_18390</name>
</gene>
<feature type="domain" description="DUF4431" evidence="2">
    <location>
        <begin position="111"/>
        <end position="137"/>
    </location>
</feature>
<dbReference type="RefSeq" id="WP_350396249.1">
    <property type="nucleotide sequence ID" value="NZ_JBELQE010000092.1"/>
</dbReference>
<dbReference type="Pfam" id="PF14485">
    <property type="entry name" value="DUF4431"/>
    <property type="match status" value="1"/>
</dbReference>
<protein>
    <submittedName>
        <fullName evidence="3">DUF4431 domain-containing protein</fullName>
    </submittedName>
</protein>
<sequence length="143" mass="14847">MRGATTKVLLALASAVSLCVAAGPAAAAPCFRYTERLTLSGKLVVKTYPGIPNYESVAQGDAPETVLVLLLPKPICMEANKADTSGLDEAVSGVRAVQLAATSKELGVTPGRAVRVSGNVFAAHTGHHHTPLVMSEVRVEEAR</sequence>
<keyword evidence="1" id="KW-0732">Signal</keyword>
<name>A0ABV1QRD9_9HYPH</name>
<proteinExistence type="predicted"/>
<dbReference type="InterPro" id="IPR027826">
    <property type="entry name" value="DUF4431"/>
</dbReference>
<evidence type="ECO:0000259" key="2">
    <source>
        <dbReference type="Pfam" id="PF14485"/>
    </source>
</evidence>
<reference evidence="3 4" key="1">
    <citation type="submission" date="2024-06" db="EMBL/GenBank/DDBJ databases">
        <authorList>
            <person name="Campbell A.G."/>
        </authorList>
    </citation>
    <scope>NUCLEOTIDE SEQUENCE [LARGE SCALE GENOMIC DNA]</scope>
    <source>
        <strain evidence="3 4">EM12</strain>
    </source>
</reference>
<evidence type="ECO:0000313" key="4">
    <source>
        <dbReference type="Proteomes" id="UP001480955"/>
    </source>
</evidence>